<feature type="transmembrane region" description="Helical" evidence="8">
    <location>
        <begin position="745"/>
        <end position="762"/>
    </location>
</feature>
<dbReference type="EMBL" id="BMXK01000005">
    <property type="protein sequence ID" value="GHD04898.1"/>
    <property type="molecule type" value="Genomic_DNA"/>
</dbReference>
<evidence type="ECO:0000256" key="6">
    <source>
        <dbReference type="ARBA" id="ARBA00023136"/>
    </source>
</evidence>
<feature type="transmembrane region" description="Helical" evidence="8">
    <location>
        <begin position="161"/>
        <end position="181"/>
    </location>
</feature>
<dbReference type="PANTHER" id="PTHR43373">
    <property type="entry name" value="NA(+)/H(+) ANTIPORTER SUBUNIT"/>
    <property type="match status" value="1"/>
</dbReference>
<dbReference type="InterPro" id="IPR046806">
    <property type="entry name" value="MrpA_C/MbhE"/>
</dbReference>
<feature type="transmembrane region" description="Helical" evidence="8">
    <location>
        <begin position="320"/>
        <end position="344"/>
    </location>
</feature>
<feature type="transmembrane region" description="Helical" evidence="8">
    <location>
        <begin position="649"/>
        <end position="671"/>
    </location>
</feature>
<feature type="transmembrane region" description="Helical" evidence="8">
    <location>
        <begin position="201"/>
        <end position="220"/>
    </location>
</feature>
<dbReference type="InterPro" id="IPR007182">
    <property type="entry name" value="MnhB"/>
</dbReference>
<organism evidence="13 14">
    <name type="scientific">Zhihengliuella salsuginis</name>
    <dbReference type="NCBI Taxonomy" id="578222"/>
    <lineage>
        <taxon>Bacteria</taxon>
        <taxon>Bacillati</taxon>
        <taxon>Actinomycetota</taxon>
        <taxon>Actinomycetes</taxon>
        <taxon>Micrococcales</taxon>
        <taxon>Micrococcaceae</taxon>
        <taxon>Zhihengliuella</taxon>
    </lineage>
</organism>
<evidence type="ECO:0000256" key="8">
    <source>
        <dbReference type="SAM" id="Phobius"/>
    </source>
</evidence>
<evidence type="ECO:0000256" key="1">
    <source>
        <dbReference type="ARBA" id="ARBA00004651"/>
    </source>
</evidence>
<proteinExistence type="predicted"/>
<dbReference type="InterPro" id="IPR025383">
    <property type="entry name" value="MrpA_C/MbhD"/>
</dbReference>
<dbReference type="PRINTS" id="PR01434">
    <property type="entry name" value="NADHDHGNASE5"/>
</dbReference>
<name>A0ABQ3GHJ7_9MICC</name>
<feature type="transmembrane region" description="Helical" evidence="8">
    <location>
        <begin position="446"/>
        <end position="466"/>
    </location>
</feature>
<dbReference type="PANTHER" id="PTHR43373:SF1">
    <property type="entry name" value="NA(+)_H(+) ANTIPORTER SUBUNIT A"/>
    <property type="match status" value="1"/>
</dbReference>
<feature type="transmembrane region" description="Helical" evidence="8">
    <location>
        <begin position="296"/>
        <end position="314"/>
    </location>
</feature>
<feature type="transmembrane region" description="Helical" evidence="8">
    <location>
        <begin position="404"/>
        <end position="425"/>
    </location>
</feature>
<feature type="transmembrane region" description="Helical" evidence="8">
    <location>
        <begin position="107"/>
        <end position="125"/>
    </location>
</feature>
<protein>
    <submittedName>
        <fullName evidence="13">Monovalent cation/H+ antiporter subunit A</fullName>
    </submittedName>
</protein>
<feature type="transmembrane region" description="Helical" evidence="8">
    <location>
        <begin position="71"/>
        <end position="95"/>
    </location>
</feature>
<keyword evidence="3" id="KW-1003">Cell membrane</keyword>
<feature type="transmembrane region" description="Helical" evidence="8">
    <location>
        <begin position="365"/>
        <end position="384"/>
    </location>
</feature>
<evidence type="ECO:0000256" key="5">
    <source>
        <dbReference type="ARBA" id="ARBA00022989"/>
    </source>
</evidence>
<keyword evidence="4 7" id="KW-0812">Transmembrane</keyword>
<evidence type="ECO:0000259" key="11">
    <source>
        <dbReference type="Pfam" id="PF13244"/>
    </source>
</evidence>
<keyword evidence="14" id="KW-1185">Reference proteome</keyword>
<dbReference type="RefSeq" id="WP_229790987.1">
    <property type="nucleotide sequence ID" value="NZ_BMXK01000005.1"/>
</dbReference>
<feature type="transmembrane region" description="Helical" evidence="8">
    <location>
        <begin position="864"/>
        <end position="887"/>
    </location>
</feature>
<accession>A0ABQ3GHJ7</accession>
<evidence type="ECO:0000259" key="10">
    <source>
        <dbReference type="Pfam" id="PF04039"/>
    </source>
</evidence>
<dbReference type="Pfam" id="PF00361">
    <property type="entry name" value="Proton_antipo_M"/>
    <property type="match status" value="1"/>
</dbReference>
<feature type="transmembrane region" description="Helical" evidence="8">
    <location>
        <begin position="907"/>
        <end position="928"/>
    </location>
</feature>
<gene>
    <name evidence="13" type="ORF">GCM10008096_12910</name>
</gene>
<feature type="domain" description="NADH:quinone oxidoreductase/Mrp antiporter transmembrane" evidence="9">
    <location>
        <begin position="126"/>
        <end position="398"/>
    </location>
</feature>
<feature type="transmembrane region" description="Helical" evidence="8">
    <location>
        <begin position="683"/>
        <end position="702"/>
    </location>
</feature>
<keyword evidence="6 8" id="KW-0472">Membrane</keyword>
<feature type="transmembrane region" description="Helical" evidence="8">
    <location>
        <begin position="596"/>
        <end position="615"/>
    </location>
</feature>
<evidence type="ECO:0000259" key="9">
    <source>
        <dbReference type="Pfam" id="PF00361"/>
    </source>
</evidence>
<feature type="domain" description="MrpA C-terminal/MbhE" evidence="12">
    <location>
        <begin position="680"/>
        <end position="763"/>
    </location>
</feature>
<evidence type="ECO:0000259" key="12">
    <source>
        <dbReference type="Pfam" id="PF20501"/>
    </source>
</evidence>
<evidence type="ECO:0000256" key="4">
    <source>
        <dbReference type="ARBA" id="ARBA00022692"/>
    </source>
</evidence>
<comment type="caution">
    <text evidence="13">The sequence shown here is derived from an EMBL/GenBank/DDBJ whole genome shotgun (WGS) entry which is preliminary data.</text>
</comment>
<dbReference type="Proteomes" id="UP000642819">
    <property type="component" value="Unassembled WGS sequence"/>
</dbReference>
<feature type="transmembrane region" description="Helical" evidence="8">
    <location>
        <begin position="808"/>
        <end position="826"/>
    </location>
</feature>
<evidence type="ECO:0000256" key="3">
    <source>
        <dbReference type="ARBA" id="ARBA00022475"/>
    </source>
</evidence>
<dbReference type="Pfam" id="PF20501">
    <property type="entry name" value="MbhE"/>
    <property type="match status" value="1"/>
</dbReference>
<feature type="transmembrane region" description="Helical" evidence="8">
    <location>
        <begin position="131"/>
        <end position="149"/>
    </location>
</feature>
<feature type="domain" description="Na+/H+ antiporter MnhB subunit-related protein" evidence="10">
    <location>
        <begin position="806"/>
        <end position="922"/>
    </location>
</feature>
<dbReference type="NCBIfam" id="NF009290">
    <property type="entry name" value="PRK12650.1"/>
    <property type="match status" value="1"/>
</dbReference>
<keyword evidence="5 8" id="KW-1133">Transmembrane helix</keyword>
<reference evidence="14" key="1">
    <citation type="journal article" date="2019" name="Int. J. Syst. Evol. Microbiol.">
        <title>The Global Catalogue of Microorganisms (GCM) 10K type strain sequencing project: providing services to taxonomists for standard genome sequencing and annotation.</title>
        <authorList>
            <consortium name="The Broad Institute Genomics Platform"/>
            <consortium name="The Broad Institute Genome Sequencing Center for Infectious Disease"/>
            <person name="Wu L."/>
            <person name="Ma J."/>
        </authorList>
    </citation>
    <scope>NUCLEOTIDE SEQUENCE [LARGE SCALE GENOMIC DNA]</scope>
    <source>
        <strain evidence="14">KCTC 19466</strain>
    </source>
</reference>
<evidence type="ECO:0000256" key="7">
    <source>
        <dbReference type="RuleBase" id="RU000320"/>
    </source>
</evidence>
<feature type="transmembrane region" description="Helical" evidence="8">
    <location>
        <begin position="622"/>
        <end position="643"/>
    </location>
</feature>
<dbReference type="InterPro" id="IPR050616">
    <property type="entry name" value="CPA3_Na-H_Antiporter_A"/>
</dbReference>
<dbReference type="Pfam" id="PF04039">
    <property type="entry name" value="MnhB"/>
    <property type="match status" value="1"/>
</dbReference>
<feature type="domain" description="MrpA C-terminal/MbhD" evidence="11">
    <location>
        <begin position="606"/>
        <end position="670"/>
    </location>
</feature>
<feature type="transmembrane region" description="Helical" evidence="8">
    <location>
        <begin position="232"/>
        <end position="255"/>
    </location>
</feature>
<evidence type="ECO:0000313" key="13">
    <source>
        <dbReference type="EMBL" id="GHD04898.1"/>
    </source>
</evidence>
<feature type="transmembrane region" description="Helical" evidence="8">
    <location>
        <begin position="500"/>
        <end position="519"/>
    </location>
</feature>
<sequence length="988" mass="104658">MPGMPLTLLILLVAVAATPVLTRLLGRAAGWPLALAYLGAAAAFTPTATAVMNGERPTWSVEWIPSWGVEFALAADGLGVVFTYIALLIGAAVFAYSTRYLPKGPNLSFYWVMAFFTLAMTGLVLSDDLLLLFICWEFTSLASFLLIARSGHGGHPASMRTLLMTFIGGLFLLAAVGAIVWRTGTFSVSEALGHDVWANDAGFTSLVAVLVLLAAFSKSAQFPFHVWLPDAMAAATPVSAYLHAAAVVKAGIFLLMRFSPAFHETPAWNATLIIIGLFTAALGGWFALKQDDLKKLMAYSTVSQLGFIVATIGVGTEAALTAAVLHTIAHALFKSGLFMMVGVVDHAVHTRDLRRIPQLYRAMPASFAVMVIGCASMAGIPPMIGFVSKEGIFAALLETPGGPALGYLALAAGAAAAVLTFAYCVKITFGGFVDGTSDRPIEKTDPWLLATAALPILVSVAAVFSLSSFDNPLAAATRAALPGSDPHPHISLWHGLTPELVATAIVLAIGVVVIFRRAALGRWIAARRHGASGADVLEAINNWVGRVGADLARAFVVADGIKRHTAFMVSLFSVVVLAGVGLLVSRDELAPATRGLDRPVDLILLVLITLSVVYVCRAKSRIGATVSLSAVGILATVQIMALGAPDVGLTQLLVESLTIIVIMLVLQKLPLRFGQQTRARKTGAIVLAGVVGLAAFAATWALTGRRERSEVANHYLENAYDVTGGHNIVNVILVEFRALDTLGELAVLGMAGIAIIAVLSTVRQRYLDPETQLRQERDEMLQPALKEEGTAAYRAIMSAWGNTAPLKLMLRVINPVLAIVSALLFWRGHNEPGGGFIAALVGSAIVGFIYLSASRDRQVGPPRLPVYLIGGGVAVAVSTGLFGFFKYGSFLQPSHFDIGSVHFSSSLVFDVGVYMAVLGLVMVAFNLLGVSPQDVSRPGVEQLRERTDETVEGELTGPLETVRGERPSRIAARTQFISSGEPPREGGR</sequence>
<comment type="subcellular location">
    <subcellularLocation>
        <location evidence="1">Cell membrane</location>
        <topology evidence="1">Multi-pass membrane protein</topology>
    </subcellularLocation>
    <subcellularLocation>
        <location evidence="7">Membrane</location>
        <topology evidence="7">Multi-pass membrane protein</topology>
    </subcellularLocation>
</comment>
<dbReference type="InterPro" id="IPR001750">
    <property type="entry name" value="ND/Mrp_TM"/>
</dbReference>
<keyword evidence="2" id="KW-0813">Transport</keyword>
<feature type="transmembrane region" description="Helical" evidence="8">
    <location>
        <begin position="832"/>
        <end position="852"/>
    </location>
</feature>
<dbReference type="Pfam" id="PF13244">
    <property type="entry name" value="MbhD"/>
    <property type="match status" value="1"/>
</dbReference>
<evidence type="ECO:0000256" key="2">
    <source>
        <dbReference type="ARBA" id="ARBA00022448"/>
    </source>
</evidence>
<feature type="transmembrane region" description="Helical" evidence="8">
    <location>
        <begin position="267"/>
        <end position="287"/>
    </location>
</feature>
<evidence type="ECO:0000313" key="14">
    <source>
        <dbReference type="Proteomes" id="UP000642819"/>
    </source>
</evidence>
<feature type="transmembrane region" description="Helical" evidence="8">
    <location>
        <begin position="565"/>
        <end position="584"/>
    </location>
</feature>